<gene>
    <name evidence="2" type="ORF">A3207_01385</name>
</gene>
<protein>
    <recommendedName>
        <fullName evidence="1">DUF835 domain-containing protein</fullName>
    </recommendedName>
</protein>
<dbReference type="InterPro" id="IPR008553">
    <property type="entry name" value="DUF835"/>
</dbReference>
<evidence type="ECO:0000313" key="3">
    <source>
        <dbReference type="Proteomes" id="UP000752814"/>
    </source>
</evidence>
<sequence length="158" mass="18474">MSGMNKGLFYLFEERVPLRMHQTLRKELGEGRRVLYISKNSPRLLETQLEFEEGLLDARWLSPRPFADCVPPMNLKMFEDVVYEFLQENPDGIIAINGLDVMEMWNSFHPIIDMLSRLRDRINVGNNNMVMSLDPKNFYPPKLEMLESITDEIISSYA</sequence>
<feature type="domain" description="DUF835" evidence="1">
    <location>
        <begin position="27"/>
        <end position="148"/>
    </location>
</feature>
<evidence type="ECO:0000313" key="2">
    <source>
        <dbReference type="EMBL" id="TQS84713.1"/>
    </source>
</evidence>
<dbReference type="RefSeq" id="WP_020448734.1">
    <property type="nucleotide sequence ID" value="NZ_CAYAXV010000006.1"/>
</dbReference>
<dbReference type="EMBL" id="LVVT01000001">
    <property type="protein sequence ID" value="TQS84713.1"/>
    <property type="molecule type" value="Genomic_DNA"/>
</dbReference>
<organism evidence="2 3">
    <name type="scientific">Candidatus Methanomassiliicoccus intestinalis</name>
    <dbReference type="NCBI Taxonomy" id="1406512"/>
    <lineage>
        <taxon>Archaea</taxon>
        <taxon>Methanobacteriati</taxon>
        <taxon>Thermoplasmatota</taxon>
        <taxon>Thermoplasmata</taxon>
        <taxon>Methanomassiliicoccales</taxon>
        <taxon>Methanomassiliicoccaceae</taxon>
        <taxon>Methanomassiliicoccus</taxon>
    </lineage>
</organism>
<dbReference type="AlphaFoldDB" id="A0A8J8PHY4"/>
<comment type="caution">
    <text evidence="2">The sequence shown here is derived from an EMBL/GenBank/DDBJ whole genome shotgun (WGS) entry which is preliminary data.</text>
</comment>
<dbReference type="Proteomes" id="UP000752814">
    <property type="component" value="Unassembled WGS sequence"/>
</dbReference>
<evidence type="ECO:0000259" key="1">
    <source>
        <dbReference type="Pfam" id="PF05763"/>
    </source>
</evidence>
<dbReference type="GeneID" id="41323265"/>
<name>A0A8J8PHY4_9ARCH</name>
<dbReference type="Pfam" id="PF05763">
    <property type="entry name" value="DUF835"/>
    <property type="match status" value="1"/>
</dbReference>
<reference evidence="2" key="1">
    <citation type="submission" date="2016-03" db="EMBL/GenBank/DDBJ databases">
        <authorList>
            <person name="Borrel G."/>
            <person name="Mccann A."/>
            <person name="O'Toole P.W."/>
        </authorList>
    </citation>
    <scope>NUCLEOTIDE SEQUENCE</scope>
    <source>
        <strain evidence="2">183</strain>
    </source>
</reference>
<accession>A0A8J8PHY4</accession>
<proteinExistence type="predicted"/>